<reference evidence="5 6" key="1">
    <citation type="submission" date="2018-04" db="EMBL/GenBank/DDBJ databases">
        <title>Sphingobacterium sp. M46 Genome.</title>
        <authorList>
            <person name="Cheng J."/>
            <person name="Li Y."/>
        </authorList>
    </citation>
    <scope>NUCLEOTIDE SEQUENCE [LARGE SCALE GENOMIC DNA]</scope>
    <source>
        <strain evidence="5 6">M46</strain>
    </source>
</reference>
<dbReference type="AlphaFoldDB" id="A0A363NZF3"/>
<sequence>MKNPLGIKDIARMLQISVSTVSRAFRDTHDVNPETREKVLALAKKLNFKPNKNASALASGSTKNIGVIIPFITNYYFSMVISGIQEEAYERDYNVILYVTNDNVAREKTLLENLSTSSLDGLLISISSDSSTNAHFEQLMARGMPIVFFDRVPRDIRASKVVQDDFAGAMQATEYLIQQGYRRIAHIAGPENLQFTQQRLNGYLQALEQHDISVDKQLIVFSGFSQGQGATDTQQLLALPDPPDAIFAANDRKAVGAILTIKQHGLRVGRDIGVIGFTNDPIAVVVEPNLSTIEEPAMEIGRKSCALLIRHIKNRDFEVQDIILPGKLIQRDSTNRPRG</sequence>
<dbReference type="Pfam" id="PF13377">
    <property type="entry name" value="Peripla_BP_3"/>
    <property type="match status" value="1"/>
</dbReference>
<dbReference type="CDD" id="cd01392">
    <property type="entry name" value="HTH_LacI"/>
    <property type="match status" value="1"/>
</dbReference>
<evidence type="ECO:0000259" key="4">
    <source>
        <dbReference type="PROSITE" id="PS50932"/>
    </source>
</evidence>
<feature type="domain" description="HTH lacI-type" evidence="4">
    <location>
        <begin position="5"/>
        <end position="59"/>
    </location>
</feature>
<dbReference type="InterPro" id="IPR028082">
    <property type="entry name" value="Peripla_BP_I"/>
</dbReference>
<accession>A0A363NZF3</accession>
<protein>
    <submittedName>
        <fullName evidence="5">LacI family transcriptional regulator</fullName>
    </submittedName>
</protein>
<dbReference type="GO" id="GO:0001216">
    <property type="term" value="F:DNA-binding transcription activator activity"/>
    <property type="evidence" value="ECO:0007669"/>
    <property type="project" value="InterPro"/>
</dbReference>
<keyword evidence="2" id="KW-0238">DNA-binding</keyword>
<dbReference type="EMBL" id="QCXX01000001">
    <property type="protein sequence ID" value="PUV26196.1"/>
    <property type="molecule type" value="Genomic_DNA"/>
</dbReference>
<dbReference type="Proteomes" id="UP000250831">
    <property type="component" value="Unassembled WGS sequence"/>
</dbReference>
<dbReference type="PANTHER" id="PTHR30146">
    <property type="entry name" value="LACI-RELATED TRANSCRIPTIONAL REPRESSOR"/>
    <property type="match status" value="1"/>
</dbReference>
<dbReference type="Gene3D" id="1.10.260.40">
    <property type="entry name" value="lambda repressor-like DNA-binding domains"/>
    <property type="match status" value="1"/>
</dbReference>
<dbReference type="InterPro" id="IPR010982">
    <property type="entry name" value="Lambda_DNA-bd_dom_sf"/>
</dbReference>
<dbReference type="SMART" id="SM00354">
    <property type="entry name" value="HTH_LACI"/>
    <property type="match status" value="1"/>
</dbReference>
<dbReference type="GO" id="GO:0016987">
    <property type="term" value="F:sigma factor activity"/>
    <property type="evidence" value="ECO:0007669"/>
    <property type="project" value="InterPro"/>
</dbReference>
<dbReference type="PROSITE" id="PS00717">
    <property type="entry name" value="SIGMA54_1"/>
    <property type="match status" value="1"/>
</dbReference>
<dbReference type="Pfam" id="PF00356">
    <property type="entry name" value="LacI"/>
    <property type="match status" value="1"/>
</dbReference>
<dbReference type="RefSeq" id="WP_108632483.1">
    <property type="nucleotide sequence ID" value="NZ_QCXX01000001.1"/>
</dbReference>
<name>A0A363NZF3_9SPHI</name>
<dbReference type="PANTHER" id="PTHR30146:SF109">
    <property type="entry name" value="HTH-TYPE TRANSCRIPTIONAL REGULATOR GALS"/>
    <property type="match status" value="1"/>
</dbReference>
<dbReference type="InterPro" id="IPR046335">
    <property type="entry name" value="LacI/GalR-like_sensor"/>
</dbReference>
<dbReference type="Gene3D" id="3.40.50.2300">
    <property type="match status" value="2"/>
</dbReference>
<dbReference type="SUPFAM" id="SSF53822">
    <property type="entry name" value="Periplasmic binding protein-like I"/>
    <property type="match status" value="1"/>
</dbReference>
<evidence type="ECO:0000256" key="2">
    <source>
        <dbReference type="ARBA" id="ARBA00023125"/>
    </source>
</evidence>
<dbReference type="SUPFAM" id="SSF47413">
    <property type="entry name" value="lambda repressor-like DNA-binding domains"/>
    <property type="match status" value="1"/>
</dbReference>
<organism evidence="5 6">
    <name type="scientific">Sphingobacterium athyrii</name>
    <dbReference type="NCBI Taxonomy" id="2152717"/>
    <lineage>
        <taxon>Bacteria</taxon>
        <taxon>Pseudomonadati</taxon>
        <taxon>Bacteroidota</taxon>
        <taxon>Sphingobacteriia</taxon>
        <taxon>Sphingobacteriales</taxon>
        <taxon>Sphingobacteriaceae</taxon>
        <taxon>Sphingobacterium</taxon>
    </lineage>
</organism>
<proteinExistence type="predicted"/>
<dbReference type="PROSITE" id="PS50932">
    <property type="entry name" value="HTH_LACI_2"/>
    <property type="match status" value="1"/>
</dbReference>
<dbReference type="InterPro" id="IPR000394">
    <property type="entry name" value="RNA_pol_sigma_54"/>
</dbReference>
<evidence type="ECO:0000256" key="3">
    <source>
        <dbReference type="ARBA" id="ARBA00023163"/>
    </source>
</evidence>
<dbReference type="InterPro" id="IPR000843">
    <property type="entry name" value="HTH_LacI"/>
</dbReference>
<gene>
    <name evidence="5" type="ORF">DCO56_04355</name>
</gene>
<keyword evidence="6" id="KW-1185">Reference proteome</keyword>
<comment type="caution">
    <text evidence="5">The sequence shown here is derived from an EMBL/GenBank/DDBJ whole genome shotgun (WGS) entry which is preliminary data.</text>
</comment>
<dbReference type="GO" id="GO:0000976">
    <property type="term" value="F:transcription cis-regulatory region binding"/>
    <property type="evidence" value="ECO:0007669"/>
    <property type="project" value="TreeGrafter"/>
</dbReference>
<evidence type="ECO:0000313" key="5">
    <source>
        <dbReference type="EMBL" id="PUV26196.1"/>
    </source>
</evidence>
<keyword evidence="3" id="KW-0804">Transcription</keyword>
<evidence type="ECO:0000313" key="6">
    <source>
        <dbReference type="Proteomes" id="UP000250831"/>
    </source>
</evidence>
<dbReference type="OrthoDB" id="9803256at2"/>
<dbReference type="CDD" id="cd06267">
    <property type="entry name" value="PBP1_LacI_sugar_binding-like"/>
    <property type="match status" value="1"/>
</dbReference>
<keyword evidence="1" id="KW-0805">Transcription regulation</keyword>
<evidence type="ECO:0000256" key="1">
    <source>
        <dbReference type="ARBA" id="ARBA00023015"/>
    </source>
</evidence>